<comment type="caution">
    <text evidence="2">The sequence shown here is derived from an EMBL/GenBank/DDBJ whole genome shotgun (WGS) entry which is preliminary data.</text>
</comment>
<keyword evidence="1" id="KW-0472">Membrane</keyword>
<protein>
    <submittedName>
        <fullName evidence="2">Uncharacterized protein</fullName>
    </submittedName>
</protein>
<proteinExistence type="predicted"/>
<evidence type="ECO:0000313" key="3">
    <source>
        <dbReference type="Proteomes" id="UP000482634"/>
    </source>
</evidence>
<gene>
    <name evidence="2" type="ORF">G3436_07815</name>
</gene>
<dbReference type="EMBL" id="JAAHBU010000094">
    <property type="protein sequence ID" value="NER63820.1"/>
    <property type="molecule type" value="Genomic_DNA"/>
</dbReference>
<dbReference type="RefSeq" id="WP_163943249.1">
    <property type="nucleotide sequence ID" value="NZ_JAAHBU010000094.1"/>
</dbReference>
<keyword evidence="1" id="KW-1133">Transmembrane helix</keyword>
<feature type="transmembrane region" description="Helical" evidence="1">
    <location>
        <begin position="148"/>
        <end position="171"/>
    </location>
</feature>
<dbReference type="AlphaFoldDB" id="A0A6B3NU69"/>
<accession>A0A6B3NU69</accession>
<sequence length="234" mass="26419">MPVAQHWRECLHDPTLTPPAPWLSFPELDPSGLGSLQGDFEHYWQFCWWPFWSRLAKPRQQVYLLRNAAPAAWVEYLAHIEAHGQPAAEIAALPEHWRADSPVTSRQLRRWVLPVLVHLFAVAAYVALNGTLVGWYKQYAGGLTSRGVSIGLGMYLVFWFFCAMNLLIALLPRVWGKVQATVFMVAIIGFYLMPDHPLRALFYTALSGGVSLLAIGVDAQLQRYFLNLTLKGSK</sequence>
<keyword evidence="1" id="KW-0812">Transmembrane</keyword>
<evidence type="ECO:0000256" key="1">
    <source>
        <dbReference type="SAM" id="Phobius"/>
    </source>
</evidence>
<dbReference type="Proteomes" id="UP000482634">
    <property type="component" value="Unassembled WGS sequence"/>
</dbReference>
<feature type="transmembrane region" description="Helical" evidence="1">
    <location>
        <begin position="178"/>
        <end position="194"/>
    </location>
</feature>
<organism evidence="2 3">
    <name type="scientific">Pseudomonas brassicae</name>
    <dbReference type="NCBI Taxonomy" id="2708063"/>
    <lineage>
        <taxon>Bacteria</taxon>
        <taxon>Pseudomonadati</taxon>
        <taxon>Pseudomonadota</taxon>
        <taxon>Gammaproteobacteria</taxon>
        <taxon>Pseudomonadales</taxon>
        <taxon>Pseudomonadaceae</taxon>
        <taxon>Pseudomonas</taxon>
    </lineage>
</organism>
<keyword evidence="3" id="KW-1185">Reference proteome</keyword>
<feature type="transmembrane region" description="Helical" evidence="1">
    <location>
        <begin position="111"/>
        <end position="136"/>
    </location>
</feature>
<reference evidence="2 3" key="1">
    <citation type="submission" date="2020-02" db="EMBL/GenBank/DDBJ databases">
        <title>Broccoli isolated Pseudomonas sp.</title>
        <authorList>
            <person name="Fujikawa T."/>
            <person name="Sawada H."/>
        </authorList>
    </citation>
    <scope>NUCLEOTIDE SEQUENCE [LARGE SCALE GENOMIC DNA]</scope>
    <source>
        <strain evidence="2 3">MAFF212427</strain>
    </source>
</reference>
<name>A0A6B3NU69_9PSED</name>
<evidence type="ECO:0000313" key="2">
    <source>
        <dbReference type="EMBL" id="NER63820.1"/>
    </source>
</evidence>
<feature type="transmembrane region" description="Helical" evidence="1">
    <location>
        <begin position="200"/>
        <end position="221"/>
    </location>
</feature>